<sequence>MKPVLSRVAALATLGLALTLSACGGDSSGSRSDGSSATPPATGGGNTTYAALLDSHNPLSEQLCPDVAFEAASGNDIDSGACYRAATATNADNARDLADRIDPLAQFCPVAAKDFKSLVYGHQNGIGVLPLTFVPKCLAEVGGLKDRLGDLLGNGDLNGFAGAFCPVAANSASFNPAQCLTEALAGGAGGGLPTLPGLDNLCANPADPLSCLTGLADTLQQLTGMTDQIPVLGDLLGTLLGGLPGAGGGLPNFGDLCDPTDPLSCLGAVAGLLTPLTALIGEVPVLGEVVNGLLGGVLPGGDNGGGMPSLPGLDGLCDPTDPLSCLSALTGLLEPVTGLIGQVPVLGDIVNGLLNGTLPGGNNGGDLQGLDGLGTLLGLLAPLTDLIGQVPVLGDIVNGLLGGLLPGGNGGGDMPALPGLDCNPTDPLSCLGALTGLLEPVTGLIGQVPVLGDIVNGILGGLLPGGSNGGAMPALPGLDCNPTDPLSCLGALTGLLEPVTGLIGQVPVLGDIVNGILGGLLPGGSNGGDMPALPGLDCNPADPLSCLGALTGLLEPVTGLVGQVPVLGDIVNGLLGGLLPGGNGGGDMPALPGLDCNPTDPLSCLGALTGLLEPVTGLIGHVPVLGDIVNGILGGLLPGGSNGGARPALPGLDCNPAEPLSCLGALTGLLAPVTALMGHGPVLGDIVNVILGGLRPGGSNGGAMPALPGLDCNPADPLSCLGALTGLLEPVTGLVGQVPVLGDIVNGLLGGLLPGGNGGGDMPALPGLDCNPADPLSCLGALTSLLTPLTNGIAQVPVLGDVVNGLLGALLNGGTPSIPGVPNLEQVCGNSNDPLQCLLNAGQGLDGLSGLLGQVPVLGDLLGGLLGGVLGGGGGSTGGNGSPLDGIPILGPILGGLLGGLLG</sequence>
<feature type="chain" id="PRO_5046554616" description="Collagen-like protein" evidence="2">
    <location>
        <begin position="25"/>
        <end position="903"/>
    </location>
</feature>
<gene>
    <name evidence="3" type="ORF">AB5I84_01215</name>
</gene>
<name>A0ABV4AD51_9GAMM</name>
<keyword evidence="2" id="KW-0732">Signal</keyword>
<dbReference type="RefSeq" id="WP_369454007.1">
    <property type="nucleotide sequence ID" value="NZ_JBGCUO010000001.1"/>
</dbReference>
<organism evidence="3 4">
    <name type="scientific">Isoalcanivorax beigongshangi</name>
    <dbReference type="NCBI Taxonomy" id="3238810"/>
    <lineage>
        <taxon>Bacteria</taxon>
        <taxon>Pseudomonadati</taxon>
        <taxon>Pseudomonadota</taxon>
        <taxon>Gammaproteobacteria</taxon>
        <taxon>Oceanospirillales</taxon>
        <taxon>Alcanivoracaceae</taxon>
        <taxon>Isoalcanivorax</taxon>
    </lineage>
</organism>
<protein>
    <recommendedName>
        <fullName evidence="5">Collagen-like protein</fullName>
    </recommendedName>
</protein>
<accession>A0ABV4AD51</accession>
<dbReference type="Proteomes" id="UP001562065">
    <property type="component" value="Unassembled WGS sequence"/>
</dbReference>
<feature type="region of interest" description="Disordered" evidence="1">
    <location>
        <begin position="28"/>
        <end position="49"/>
    </location>
</feature>
<evidence type="ECO:0000256" key="2">
    <source>
        <dbReference type="SAM" id="SignalP"/>
    </source>
</evidence>
<feature type="signal peptide" evidence="2">
    <location>
        <begin position="1"/>
        <end position="24"/>
    </location>
</feature>
<comment type="caution">
    <text evidence="3">The sequence shown here is derived from an EMBL/GenBank/DDBJ whole genome shotgun (WGS) entry which is preliminary data.</text>
</comment>
<keyword evidence="4" id="KW-1185">Reference proteome</keyword>
<reference evidence="3 4" key="1">
    <citation type="submission" date="2024-07" db="EMBL/GenBank/DDBJ databases">
        <authorList>
            <person name="Ren Q."/>
        </authorList>
    </citation>
    <scope>NUCLEOTIDE SEQUENCE [LARGE SCALE GENOMIC DNA]</scope>
    <source>
        <strain evidence="3 4">REN37</strain>
    </source>
</reference>
<dbReference type="EMBL" id="JBGCUO010000001">
    <property type="protein sequence ID" value="MEY1660764.1"/>
    <property type="molecule type" value="Genomic_DNA"/>
</dbReference>
<evidence type="ECO:0000256" key="1">
    <source>
        <dbReference type="SAM" id="MobiDB-lite"/>
    </source>
</evidence>
<evidence type="ECO:0000313" key="3">
    <source>
        <dbReference type="EMBL" id="MEY1660764.1"/>
    </source>
</evidence>
<dbReference type="PROSITE" id="PS51257">
    <property type="entry name" value="PROKAR_LIPOPROTEIN"/>
    <property type="match status" value="1"/>
</dbReference>
<evidence type="ECO:0008006" key="5">
    <source>
        <dbReference type="Google" id="ProtNLM"/>
    </source>
</evidence>
<proteinExistence type="predicted"/>
<evidence type="ECO:0000313" key="4">
    <source>
        <dbReference type="Proteomes" id="UP001562065"/>
    </source>
</evidence>